<dbReference type="OrthoDB" id="7210452at2"/>
<dbReference type="PROSITE" id="PS51257">
    <property type="entry name" value="PROKAR_LIPOPROTEIN"/>
    <property type="match status" value="1"/>
</dbReference>
<organism evidence="5 6">
    <name type="scientific">Sphingopyxis witflariensis</name>
    <dbReference type="NCBI Taxonomy" id="173675"/>
    <lineage>
        <taxon>Bacteria</taxon>
        <taxon>Pseudomonadati</taxon>
        <taxon>Pseudomonadota</taxon>
        <taxon>Alphaproteobacteria</taxon>
        <taxon>Sphingomonadales</taxon>
        <taxon>Sphingomonadaceae</taxon>
        <taxon>Sphingopyxis</taxon>
    </lineage>
</organism>
<evidence type="ECO:0000256" key="1">
    <source>
        <dbReference type="ARBA" id="ARBA00022729"/>
    </source>
</evidence>
<accession>A0A246JQR7</accession>
<dbReference type="GO" id="GO:0016829">
    <property type="term" value="F:lyase activity"/>
    <property type="evidence" value="ECO:0007669"/>
    <property type="project" value="UniProtKB-KW"/>
</dbReference>
<sequence>MQLTRRTLGGAAMALLAGCAVRPALSAAAPLDIATIDRVRIPRAADRWLDDAPVTITAFRAARSPGSAHDYYSEGDYWWPDPANPDGPHVRRDGFSNPARFDDHRQALIRLGLRVPAFVAAWIVTRDRRYAEAAAQHLNAWFVTPATRMNPSLDHAQAIIGVNTGRGIGVIDTLQIVEVARAVSRLIEAGYPLDPGVKGWFRAYLTWLTTSKNGTDERDERNNHGSCWVLQAAEFARLVGDEAVRADARERFRTRLIPEQIAPDGSQPLELARTKPFGYCLFNLDVLAAAAHSLSTTEDDLWRFATPDGRSLATALAFMAPYIADKSRWPFAHDVEYWNDWPVRHPSLLFGGLALSQPGYVALWQRLNGDPQVSEIIRNYPVRQPILWL</sequence>
<dbReference type="Pfam" id="PF05426">
    <property type="entry name" value="Alginate_lyase"/>
    <property type="match status" value="1"/>
</dbReference>
<dbReference type="Gene3D" id="1.50.10.100">
    <property type="entry name" value="Chondroitin AC/alginate lyase"/>
    <property type="match status" value="1"/>
</dbReference>
<keyword evidence="2 5" id="KW-0456">Lyase</keyword>
<evidence type="ECO:0000313" key="6">
    <source>
        <dbReference type="Proteomes" id="UP000197097"/>
    </source>
</evidence>
<keyword evidence="6" id="KW-1185">Reference proteome</keyword>
<evidence type="ECO:0000256" key="2">
    <source>
        <dbReference type="ARBA" id="ARBA00023239"/>
    </source>
</evidence>
<dbReference type="InterPro" id="IPR008397">
    <property type="entry name" value="Alginate_lyase_dom"/>
</dbReference>
<dbReference type="RefSeq" id="WP_088473278.1">
    <property type="nucleotide sequence ID" value="NZ_NISJ01000007.1"/>
</dbReference>
<dbReference type="SUPFAM" id="SSF48230">
    <property type="entry name" value="Chondroitin AC/alginate lyase"/>
    <property type="match status" value="1"/>
</dbReference>
<comment type="caution">
    <text evidence="5">The sequence shown here is derived from an EMBL/GenBank/DDBJ whole genome shotgun (WGS) entry which is preliminary data.</text>
</comment>
<keyword evidence="1 3" id="KW-0732">Signal</keyword>
<protein>
    <submittedName>
        <fullName evidence="5">Alginate lyase</fullName>
    </submittedName>
</protein>
<dbReference type="AlphaFoldDB" id="A0A246JQR7"/>
<dbReference type="EMBL" id="NISJ01000007">
    <property type="protein sequence ID" value="OWQ95319.1"/>
    <property type="molecule type" value="Genomic_DNA"/>
</dbReference>
<feature type="signal peptide" evidence="3">
    <location>
        <begin position="1"/>
        <end position="26"/>
    </location>
</feature>
<feature type="domain" description="Alginate lyase" evidence="4">
    <location>
        <begin position="57"/>
        <end position="329"/>
    </location>
</feature>
<dbReference type="InterPro" id="IPR008929">
    <property type="entry name" value="Chondroitin_lyas"/>
</dbReference>
<evidence type="ECO:0000313" key="5">
    <source>
        <dbReference type="EMBL" id="OWQ95319.1"/>
    </source>
</evidence>
<dbReference type="Proteomes" id="UP000197097">
    <property type="component" value="Unassembled WGS sequence"/>
</dbReference>
<evidence type="ECO:0000259" key="4">
    <source>
        <dbReference type="Pfam" id="PF05426"/>
    </source>
</evidence>
<dbReference type="GO" id="GO:0042597">
    <property type="term" value="C:periplasmic space"/>
    <property type="evidence" value="ECO:0007669"/>
    <property type="project" value="InterPro"/>
</dbReference>
<feature type="chain" id="PRO_5012219211" evidence="3">
    <location>
        <begin position="27"/>
        <end position="389"/>
    </location>
</feature>
<evidence type="ECO:0000256" key="3">
    <source>
        <dbReference type="SAM" id="SignalP"/>
    </source>
</evidence>
<gene>
    <name evidence="5" type="ORF">CDQ91_13600</name>
</gene>
<reference evidence="5 6" key="1">
    <citation type="journal article" date="2002" name="Int. J. Syst. Evol. Microbiol.">
        <title>Sphingopyxis witflariensis sp. nov., isolated from activated sludge.</title>
        <authorList>
            <person name="Kampfer P."/>
            <person name="Witzenberger R."/>
            <person name="Denner E.B."/>
            <person name="Busse H.J."/>
            <person name="Neef A."/>
        </authorList>
    </citation>
    <scope>NUCLEOTIDE SEQUENCE [LARGE SCALE GENOMIC DNA]</scope>
    <source>
        <strain evidence="5 6">DSM 14551</strain>
    </source>
</reference>
<name>A0A246JQR7_9SPHN</name>
<proteinExistence type="predicted"/>